<gene>
    <name evidence="1" type="ORF">EZS28_020664</name>
</gene>
<organism evidence="1 2">
    <name type="scientific">Streblomastix strix</name>
    <dbReference type="NCBI Taxonomy" id="222440"/>
    <lineage>
        <taxon>Eukaryota</taxon>
        <taxon>Metamonada</taxon>
        <taxon>Preaxostyla</taxon>
        <taxon>Oxymonadida</taxon>
        <taxon>Streblomastigidae</taxon>
        <taxon>Streblomastix</taxon>
    </lineage>
</organism>
<accession>A0A5J4VMD5</accession>
<name>A0A5J4VMD5_9EUKA</name>
<proteinExistence type="predicted"/>
<feature type="non-terminal residue" evidence="1">
    <location>
        <position position="13"/>
    </location>
</feature>
<evidence type="ECO:0000313" key="2">
    <source>
        <dbReference type="Proteomes" id="UP000324800"/>
    </source>
</evidence>
<protein>
    <submittedName>
        <fullName evidence="1">Uncharacterized protein</fullName>
    </submittedName>
</protein>
<reference evidence="1 2" key="1">
    <citation type="submission" date="2019-03" db="EMBL/GenBank/DDBJ databases">
        <title>Single cell metagenomics reveals metabolic interactions within the superorganism composed of flagellate Streblomastix strix and complex community of Bacteroidetes bacteria on its surface.</title>
        <authorList>
            <person name="Treitli S.C."/>
            <person name="Kolisko M."/>
            <person name="Husnik F."/>
            <person name="Keeling P."/>
            <person name="Hampl V."/>
        </authorList>
    </citation>
    <scope>NUCLEOTIDE SEQUENCE [LARGE SCALE GENOMIC DNA]</scope>
    <source>
        <strain evidence="1">ST1C</strain>
    </source>
</reference>
<dbReference type="Proteomes" id="UP000324800">
    <property type="component" value="Unassembled WGS sequence"/>
</dbReference>
<dbReference type="EMBL" id="SNRW01006060">
    <property type="protein sequence ID" value="KAA6383807.1"/>
    <property type="molecule type" value="Genomic_DNA"/>
</dbReference>
<evidence type="ECO:0000313" key="1">
    <source>
        <dbReference type="EMBL" id="KAA6383807.1"/>
    </source>
</evidence>
<sequence length="13" mass="1587">MVEDQGLQVLRWL</sequence>
<comment type="caution">
    <text evidence="1">The sequence shown here is derived from an EMBL/GenBank/DDBJ whole genome shotgun (WGS) entry which is preliminary data.</text>
</comment>